<organism evidence="1 2">
    <name type="scientific">Bosea eneae</name>
    <dbReference type="NCBI Taxonomy" id="151454"/>
    <lineage>
        <taxon>Bacteria</taxon>
        <taxon>Pseudomonadati</taxon>
        <taxon>Pseudomonadota</taxon>
        <taxon>Alphaproteobacteria</taxon>
        <taxon>Hyphomicrobiales</taxon>
        <taxon>Boseaceae</taxon>
        <taxon>Bosea</taxon>
    </lineage>
</organism>
<dbReference type="NCBIfam" id="NF041374">
    <property type="entry name" value="GDCCVxC"/>
    <property type="match status" value="1"/>
</dbReference>
<proteinExistence type="predicted"/>
<dbReference type="RefSeq" id="WP_082365457.1">
    <property type="nucleotide sequence ID" value="NZ_JBHSLW010000054.1"/>
</dbReference>
<evidence type="ECO:0000313" key="1">
    <source>
        <dbReference type="EMBL" id="MFC5422945.1"/>
    </source>
</evidence>
<evidence type="ECO:0000313" key="2">
    <source>
        <dbReference type="Proteomes" id="UP001596053"/>
    </source>
</evidence>
<keyword evidence="2" id="KW-1185">Reference proteome</keyword>
<reference evidence="2" key="1">
    <citation type="journal article" date="2019" name="Int. J. Syst. Evol. Microbiol.">
        <title>The Global Catalogue of Microorganisms (GCM) 10K type strain sequencing project: providing services to taxonomists for standard genome sequencing and annotation.</title>
        <authorList>
            <consortium name="The Broad Institute Genomics Platform"/>
            <consortium name="The Broad Institute Genome Sequencing Center for Infectious Disease"/>
            <person name="Wu L."/>
            <person name="Ma J."/>
        </authorList>
    </citation>
    <scope>NUCLEOTIDE SEQUENCE [LARGE SCALE GENOMIC DNA]</scope>
    <source>
        <strain evidence="2">NCAIM B.01391</strain>
    </source>
</reference>
<dbReference type="InterPro" id="IPR047677">
    <property type="entry name" value="GDCCVxC"/>
</dbReference>
<dbReference type="EMBL" id="JBHSLW010000054">
    <property type="protein sequence ID" value="MFC5422945.1"/>
    <property type="molecule type" value="Genomic_DNA"/>
</dbReference>
<accession>A0ABW0J068</accession>
<sequence>MQLESTLTCPRCAHQATETMPTDACWFFYECKSCGVLLRPLEGDCCVFCSYGDVPCPPIQAASDGQPSAAGCCAPRIAARTGSGDGF</sequence>
<name>A0ABW0J068_9HYPH</name>
<comment type="caution">
    <text evidence="1">The sequence shown here is derived from an EMBL/GenBank/DDBJ whole genome shotgun (WGS) entry which is preliminary data.</text>
</comment>
<gene>
    <name evidence="1" type="ORF">ACFPOB_25675</name>
</gene>
<protein>
    <submittedName>
        <fullName evidence="1">GDCCVxC domain-containing (Seleno)protein</fullName>
    </submittedName>
</protein>
<dbReference type="Proteomes" id="UP001596053">
    <property type="component" value="Unassembled WGS sequence"/>
</dbReference>